<keyword evidence="1" id="KW-0472">Membrane</keyword>
<dbReference type="RefSeq" id="WP_250924643.1">
    <property type="nucleotide sequence ID" value="NZ_JAMQAW010000118.1"/>
</dbReference>
<evidence type="ECO:0000313" key="3">
    <source>
        <dbReference type="Proteomes" id="UP001431429"/>
    </source>
</evidence>
<feature type="transmembrane region" description="Helical" evidence="1">
    <location>
        <begin position="477"/>
        <end position="499"/>
    </location>
</feature>
<sequence>MSLTIGSLTGLINADDSGMRSGLSAAELRMRGFQRDVEGRLRHLDGTFATSGQLMAAGLSAGSDEGDRLGLSLGRLGGMAGGLGKIAMSVGGMAAKLGAAAPAAAGLAAAVANIAPASGVAVTALLAIKQAQMVVKLGTQGMGDALSNALDPANAEKFEEAIKKLSPSAQAFARQVKALAPEWNAFQQGIQQELFRGLGENLKRTATSVMPVLKTELKGTATALGDMAAGVMGAARGLADSGTLGTAMRSATNGLKNMQGVPGMVVTGLGQIAAAAGPSFEKLTGAAADGLAGVSQSLGAAFESGAMQKAIEQAITLIGQLMDVAGNVGSIIGSVFSAAQVSGGGFIGVLQEITGALATAFASPEVQGGLRAIFETMATVAKTVAPLLVSALKVIGPVFEQLGPPIQTLVQALGTALAPVIEALGPVLGAAASAIGALITAAAPILPLIGTLVAALLPAVTPLFAALEKVFVALAPVIQQVVGILADTLTPIIAALIPIVEILAASIGDQLVLFVGMLGDLLVELGPTLVTIGQTFGDLLIALTPVIAEIAALGLELMTSLMPLLTPLIELIAQLVAIFADELAVVIETVVVPALEMIAALLRGDFDEAWKKAKELMRGAVDTIVRWFTEFPGKVHSALASFGSKLGERVRGAGEEMKKALAAKIAESVTKAREFPGKVRSALGDLGSKLRDAGRSLIAGFISGMLSKLGDVGGAASKLVSKARDFFPFSPAKEGPFAGRGWTLYSGQSVAQALAAGMTSGTGLVGKAASGMLAHAQQQIGAGLHLGAGLPALGLAGGPAMAGAGSGPPRIVLEVRGDGTTWSSFLAEQIRDQVTIKGGGDVQRAFGQRR</sequence>
<reference evidence="2" key="1">
    <citation type="submission" date="2022-06" db="EMBL/GenBank/DDBJ databases">
        <title>Genome public.</title>
        <authorList>
            <person name="Sun Q."/>
        </authorList>
    </citation>
    <scope>NUCLEOTIDE SEQUENCE</scope>
    <source>
        <strain evidence="2">CWNU-1</strain>
    </source>
</reference>
<name>A0ABT0V0X6_9ACTN</name>
<protein>
    <recommendedName>
        <fullName evidence="4">Phage tail protein</fullName>
    </recommendedName>
</protein>
<evidence type="ECO:0000313" key="2">
    <source>
        <dbReference type="EMBL" id="MCM2394364.1"/>
    </source>
</evidence>
<feature type="transmembrane region" description="Helical" evidence="1">
    <location>
        <begin position="511"/>
        <end position="533"/>
    </location>
</feature>
<evidence type="ECO:0000256" key="1">
    <source>
        <dbReference type="SAM" id="Phobius"/>
    </source>
</evidence>
<gene>
    <name evidence="2" type="ORF">NBG84_39895</name>
</gene>
<keyword evidence="1" id="KW-0812">Transmembrane</keyword>
<dbReference type="SUPFAM" id="SSF48371">
    <property type="entry name" value="ARM repeat"/>
    <property type="match status" value="1"/>
</dbReference>
<proteinExistence type="predicted"/>
<comment type="caution">
    <text evidence="2">The sequence shown here is derived from an EMBL/GenBank/DDBJ whole genome shotgun (WGS) entry which is preliminary data.</text>
</comment>
<evidence type="ECO:0008006" key="4">
    <source>
        <dbReference type="Google" id="ProtNLM"/>
    </source>
</evidence>
<accession>A0ABT0V0X6</accession>
<organism evidence="2 3">
    <name type="scientific">Streptomyces albipurpureus</name>
    <dbReference type="NCBI Taxonomy" id="2897419"/>
    <lineage>
        <taxon>Bacteria</taxon>
        <taxon>Bacillati</taxon>
        <taxon>Actinomycetota</taxon>
        <taxon>Actinomycetes</taxon>
        <taxon>Kitasatosporales</taxon>
        <taxon>Streptomycetaceae</taxon>
        <taxon>Streptomyces</taxon>
    </lineage>
</organism>
<dbReference type="InterPro" id="IPR016024">
    <property type="entry name" value="ARM-type_fold"/>
</dbReference>
<feature type="transmembrane region" description="Helical" evidence="1">
    <location>
        <begin position="445"/>
        <end position="465"/>
    </location>
</feature>
<feature type="transmembrane region" description="Helical" evidence="1">
    <location>
        <begin position="416"/>
        <end position="438"/>
    </location>
</feature>
<dbReference type="Proteomes" id="UP001431429">
    <property type="component" value="Unassembled WGS sequence"/>
</dbReference>
<dbReference type="EMBL" id="JAMQAW010000118">
    <property type="protein sequence ID" value="MCM2394364.1"/>
    <property type="molecule type" value="Genomic_DNA"/>
</dbReference>
<keyword evidence="1" id="KW-1133">Transmembrane helix</keyword>
<keyword evidence="3" id="KW-1185">Reference proteome</keyword>